<name>A0ABP0V9Y5_9BRYO</name>
<organism evidence="1 2">
    <name type="scientific">Sphagnum jensenii</name>
    <dbReference type="NCBI Taxonomy" id="128206"/>
    <lineage>
        <taxon>Eukaryota</taxon>
        <taxon>Viridiplantae</taxon>
        <taxon>Streptophyta</taxon>
        <taxon>Embryophyta</taxon>
        <taxon>Bryophyta</taxon>
        <taxon>Sphagnophytina</taxon>
        <taxon>Sphagnopsida</taxon>
        <taxon>Sphagnales</taxon>
        <taxon>Sphagnaceae</taxon>
        <taxon>Sphagnum</taxon>
    </lineage>
</organism>
<evidence type="ECO:0000313" key="2">
    <source>
        <dbReference type="Proteomes" id="UP001497444"/>
    </source>
</evidence>
<proteinExistence type="predicted"/>
<dbReference type="EMBL" id="CAXAQS010000347">
    <property type="protein sequence ID" value="CAK9251240.1"/>
    <property type="molecule type" value="Genomic_DNA"/>
</dbReference>
<dbReference type="Proteomes" id="UP001497444">
    <property type="component" value="Unassembled WGS sequence"/>
</dbReference>
<evidence type="ECO:0000313" key="1">
    <source>
        <dbReference type="EMBL" id="CAK9251240.1"/>
    </source>
</evidence>
<gene>
    <name evidence="1" type="ORF">CSSPJE1EN1_LOCUS26618</name>
</gene>
<sequence length="115" mass="13350">MTTYLLHHEGKARIIKIDAAATSADDYGKIQEWFLADAVKRERQKFEWTDMVKLECDQKIGNIYYDEDLAGSAGMSFRLWVLPNIPLSQVDDAKAKLYRDRDVVRMQVVKIKELI</sequence>
<accession>A0ABP0V9Y5</accession>
<comment type="caution">
    <text evidence="1">The sequence shown here is derived from an EMBL/GenBank/DDBJ whole genome shotgun (WGS) entry which is preliminary data.</text>
</comment>
<reference evidence="1" key="1">
    <citation type="submission" date="2024-02" db="EMBL/GenBank/DDBJ databases">
        <authorList>
            <consortium name="ELIXIR-Norway"/>
            <consortium name="Elixir Norway"/>
        </authorList>
    </citation>
    <scope>NUCLEOTIDE SEQUENCE</scope>
</reference>
<protein>
    <submittedName>
        <fullName evidence="1">Uncharacterized protein</fullName>
    </submittedName>
</protein>
<keyword evidence="2" id="KW-1185">Reference proteome</keyword>